<keyword evidence="4 10" id="KW-0812">Transmembrane</keyword>
<accession>A0ABW8NIU9</accession>
<keyword evidence="2 10" id="KW-0813">Transport</keyword>
<dbReference type="InterPro" id="IPR037066">
    <property type="entry name" value="Plug_dom_sf"/>
</dbReference>
<feature type="signal peptide" evidence="12">
    <location>
        <begin position="1"/>
        <end position="35"/>
    </location>
</feature>
<dbReference type="Pfam" id="PF07715">
    <property type="entry name" value="Plug"/>
    <property type="match status" value="1"/>
</dbReference>
<proteinExistence type="inferred from homology"/>
<feature type="domain" description="TonB-dependent receptor plug" evidence="14">
    <location>
        <begin position="58"/>
        <end position="165"/>
    </location>
</feature>
<dbReference type="InterPro" id="IPR039426">
    <property type="entry name" value="TonB-dep_rcpt-like"/>
</dbReference>
<dbReference type="InterPro" id="IPR036942">
    <property type="entry name" value="Beta-barrel_TonB_sf"/>
</dbReference>
<evidence type="ECO:0000256" key="6">
    <source>
        <dbReference type="ARBA" id="ARBA00023065"/>
    </source>
</evidence>
<dbReference type="InterPro" id="IPR000531">
    <property type="entry name" value="Beta-barrel_TonB"/>
</dbReference>
<dbReference type="Gene3D" id="2.40.170.20">
    <property type="entry name" value="TonB-dependent receptor, beta-barrel domain"/>
    <property type="match status" value="1"/>
</dbReference>
<evidence type="ECO:0000256" key="7">
    <source>
        <dbReference type="ARBA" id="ARBA00023077"/>
    </source>
</evidence>
<keyword evidence="6" id="KW-0406">Ion transport</keyword>
<evidence type="ECO:0000256" key="2">
    <source>
        <dbReference type="ARBA" id="ARBA00022448"/>
    </source>
</evidence>
<dbReference type="PANTHER" id="PTHR30069:SF53">
    <property type="entry name" value="COLICIN I RECEPTOR-RELATED"/>
    <property type="match status" value="1"/>
</dbReference>
<keyword evidence="16" id="KW-1185">Reference proteome</keyword>
<evidence type="ECO:0000256" key="9">
    <source>
        <dbReference type="ARBA" id="ARBA00023237"/>
    </source>
</evidence>
<keyword evidence="8 10" id="KW-0472">Membrane</keyword>
<evidence type="ECO:0000256" key="4">
    <source>
        <dbReference type="ARBA" id="ARBA00022692"/>
    </source>
</evidence>
<gene>
    <name evidence="15" type="ORF">WG929_10805</name>
</gene>
<dbReference type="RefSeq" id="WP_416206027.1">
    <property type="nucleotide sequence ID" value="NZ_JBBKTX010000012.1"/>
</dbReference>
<dbReference type="Gene3D" id="2.170.130.10">
    <property type="entry name" value="TonB-dependent receptor, plug domain"/>
    <property type="match status" value="1"/>
</dbReference>
<evidence type="ECO:0000256" key="10">
    <source>
        <dbReference type="PROSITE-ProRule" id="PRU01360"/>
    </source>
</evidence>
<evidence type="ECO:0000256" key="12">
    <source>
        <dbReference type="SAM" id="SignalP"/>
    </source>
</evidence>
<organism evidence="15 16">
    <name type="scientific">Oceanobacter antarcticus</name>
    <dbReference type="NCBI Taxonomy" id="3133425"/>
    <lineage>
        <taxon>Bacteria</taxon>
        <taxon>Pseudomonadati</taxon>
        <taxon>Pseudomonadota</taxon>
        <taxon>Gammaproteobacteria</taxon>
        <taxon>Oceanospirillales</taxon>
        <taxon>Oceanospirillaceae</taxon>
        <taxon>Oceanobacter</taxon>
    </lineage>
</organism>
<evidence type="ECO:0000256" key="5">
    <source>
        <dbReference type="ARBA" id="ARBA00022729"/>
    </source>
</evidence>
<sequence length="655" mass="71312">MTKFNRRSTLLNGMYPCLTPACLTLATCLSSVVVADDSSVIELEAVVVTATMSARPIETAPAFTTVLDAEAIEAAPVDSLGDLLRANAGLNNLTDGNGRDDIQIRGLDGDYTMVLVNGKRVSSGGAFAKGTDVDFNSIPVTSIERIEVIRGPMAALYGSDAIGGVINIITKKSAGDWRGSVSGEYTVVDSGEDGGRYRLGGTAMGSLSDQVSLSVSADQYSREAWYANDDDDVPDQEEKTASNLTSTLTLDLNEQQSIDIDFGYNQDKRPYQAYSSSSYREQEISRYDLALTHTGLWDSASTTAYIKYEHSDVDDFNTSYVTPQHHTKESNLYAKAYGNTAFGANDLVAGVDYRHQELEDPINYVATGKYSIDQVGVFVQDEIALMEALTLTLGGRWDNHEIFGGHFSPKGYLVYQLNDAVTLKGGIGKAFKAPDGRKLSPEYNEISCGGGCYIPGNPDLTPETSITKELGVEVRQPDWALSADVFDTEVKDKIERELGAADDDGVYHPIWVNLSKVTSRGYELSGDLDVADHLAVSGNYTRLSVKDGDDAVIEYRPEHQANLALKMQATDALSASLSVNYVGGMTYSFWANSQTNVHKLSYYRTDLGFLMDLNEAVRLKFGVNNIGDTNLDNMDSHITTVELGRNYYLGGTYSF</sequence>
<keyword evidence="5 12" id="KW-0732">Signal</keyword>
<keyword evidence="15" id="KW-0675">Receptor</keyword>
<comment type="subcellular location">
    <subcellularLocation>
        <location evidence="1 10">Cell outer membrane</location>
        <topology evidence="1 10">Multi-pass membrane protein</topology>
    </subcellularLocation>
</comment>
<keyword evidence="3 10" id="KW-1134">Transmembrane beta strand</keyword>
<keyword evidence="9 10" id="KW-0998">Cell outer membrane</keyword>
<comment type="caution">
    <text evidence="15">The sequence shown here is derived from an EMBL/GenBank/DDBJ whole genome shotgun (WGS) entry which is preliminary data.</text>
</comment>
<evidence type="ECO:0000256" key="11">
    <source>
        <dbReference type="RuleBase" id="RU003357"/>
    </source>
</evidence>
<evidence type="ECO:0000256" key="3">
    <source>
        <dbReference type="ARBA" id="ARBA00022452"/>
    </source>
</evidence>
<evidence type="ECO:0000259" key="14">
    <source>
        <dbReference type="Pfam" id="PF07715"/>
    </source>
</evidence>
<dbReference type="InterPro" id="IPR012910">
    <property type="entry name" value="Plug_dom"/>
</dbReference>
<evidence type="ECO:0000313" key="16">
    <source>
        <dbReference type="Proteomes" id="UP001620597"/>
    </source>
</evidence>
<dbReference type="EMBL" id="JBBKTX010000012">
    <property type="protein sequence ID" value="MFK4752898.1"/>
    <property type="molecule type" value="Genomic_DNA"/>
</dbReference>
<evidence type="ECO:0000256" key="8">
    <source>
        <dbReference type="ARBA" id="ARBA00023136"/>
    </source>
</evidence>
<evidence type="ECO:0000313" key="15">
    <source>
        <dbReference type="EMBL" id="MFK4752898.1"/>
    </source>
</evidence>
<feature type="chain" id="PRO_5046167070" evidence="12">
    <location>
        <begin position="36"/>
        <end position="655"/>
    </location>
</feature>
<evidence type="ECO:0000256" key="1">
    <source>
        <dbReference type="ARBA" id="ARBA00004571"/>
    </source>
</evidence>
<protein>
    <submittedName>
        <fullName evidence="15">TonB-dependent receptor</fullName>
    </submittedName>
</protein>
<dbReference type="Proteomes" id="UP001620597">
    <property type="component" value="Unassembled WGS sequence"/>
</dbReference>
<dbReference type="PANTHER" id="PTHR30069">
    <property type="entry name" value="TONB-DEPENDENT OUTER MEMBRANE RECEPTOR"/>
    <property type="match status" value="1"/>
</dbReference>
<evidence type="ECO:0000259" key="13">
    <source>
        <dbReference type="Pfam" id="PF00593"/>
    </source>
</evidence>
<dbReference type="SUPFAM" id="SSF56935">
    <property type="entry name" value="Porins"/>
    <property type="match status" value="1"/>
</dbReference>
<dbReference type="PROSITE" id="PS52016">
    <property type="entry name" value="TONB_DEPENDENT_REC_3"/>
    <property type="match status" value="1"/>
</dbReference>
<reference evidence="15 16" key="1">
    <citation type="submission" date="2024-03" db="EMBL/GenBank/DDBJ databases">
        <title>High-quality draft genome sequence of Oceanobacter sp. wDCs-4.</title>
        <authorList>
            <person name="Dong C."/>
        </authorList>
    </citation>
    <scope>NUCLEOTIDE SEQUENCE [LARGE SCALE GENOMIC DNA]</scope>
    <source>
        <strain evidence="16">wDCs-4</strain>
    </source>
</reference>
<keyword evidence="7 11" id="KW-0798">TonB box</keyword>
<dbReference type="Pfam" id="PF00593">
    <property type="entry name" value="TonB_dep_Rec_b-barrel"/>
    <property type="match status" value="1"/>
</dbReference>
<feature type="domain" description="TonB-dependent receptor-like beta-barrel" evidence="13">
    <location>
        <begin position="246"/>
        <end position="626"/>
    </location>
</feature>
<name>A0ABW8NIU9_9GAMM</name>
<dbReference type="CDD" id="cd01347">
    <property type="entry name" value="ligand_gated_channel"/>
    <property type="match status" value="1"/>
</dbReference>
<comment type="similarity">
    <text evidence="10 11">Belongs to the TonB-dependent receptor family.</text>
</comment>